<feature type="compositionally biased region" description="Basic and acidic residues" evidence="1">
    <location>
        <begin position="17"/>
        <end position="28"/>
    </location>
</feature>
<dbReference type="Proteomes" id="UP000248291">
    <property type="component" value="Unassembled WGS sequence"/>
</dbReference>
<organism evidence="2 4">
    <name type="scientific">Pseudomonas syringae pv. actinidiae</name>
    <dbReference type="NCBI Taxonomy" id="103796"/>
    <lineage>
        <taxon>Bacteria</taxon>
        <taxon>Pseudomonadati</taxon>
        <taxon>Pseudomonadota</taxon>
        <taxon>Gammaproteobacteria</taxon>
        <taxon>Pseudomonadales</taxon>
        <taxon>Pseudomonadaceae</taxon>
        <taxon>Pseudomonas</taxon>
        <taxon>Pseudomonas syringae</taxon>
    </lineage>
</organism>
<protein>
    <submittedName>
        <fullName evidence="2">Uncharacterized protein</fullName>
    </submittedName>
</protein>
<dbReference type="Proteomes" id="UP000247480">
    <property type="component" value="Unassembled WGS sequence"/>
</dbReference>
<evidence type="ECO:0000313" key="4">
    <source>
        <dbReference type="Proteomes" id="UP000247480"/>
    </source>
</evidence>
<evidence type="ECO:0000256" key="1">
    <source>
        <dbReference type="SAM" id="MobiDB-lite"/>
    </source>
</evidence>
<evidence type="ECO:0000313" key="5">
    <source>
        <dbReference type="Proteomes" id="UP000248291"/>
    </source>
</evidence>
<sequence length="40" mass="4669">MVLNEAKRFISPETDDERSPQSAKHEESSFFQQIMATARR</sequence>
<evidence type="ECO:0000313" key="3">
    <source>
        <dbReference type="EMBL" id="GBH17342.1"/>
    </source>
</evidence>
<gene>
    <name evidence="2" type="ORF">KPSA1_02547</name>
    <name evidence="3" type="ORF">KPSA3_03306</name>
</gene>
<dbReference type="EMBL" id="BGJZ01000117">
    <property type="protein sequence ID" value="GBH09153.1"/>
    <property type="molecule type" value="Genomic_DNA"/>
</dbReference>
<feature type="compositionally biased region" description="Polar residues" evidence="1">
    <location>
        <begin position="29"/>
        <end position="40"/>
    </location>
</feature>
<evidence type="ECO:0000313" key="2">
    <source>
        <dbReference type="EMBL" id="GBH09153.1"/>
    </source>
</evidence>
<feature type="compositionally biased region" description="Basic and acidic residues" evidence="1">
    <location>
        <begin position="1"/>
        <end position="10"/>
    </location>
</feature>
<reference evidence="2 4" key="1">
    <citation type="submission" date="2018-04" db="EMBL/GenBank/DDBJ databases">
        <title>Draft genome sequence of Pseudomonas syringae pv. actinidiae biovar 1 strains isolated from kiwifruit in Kagawa prefecture.</title>
        <authorList>
            <person name="Tabuchi M."/>
            <person name="Saito M."/>
            <person name="Fujiwara S."/>
            <person name="Sasa N."/>
            <person name="Akimitsu K."/>
            <person name="Gomi K."/>
            <person name="Konishi-Sugita S."/>
            <person name="Hamano K."/>
            <person name="Kataoka I."/>
        </authorList>
    </citation>
    <scope>NUCLEOTIDE SEQUENCE [LARGE SCALE GENOMIC DNA]</scope>
    <source>
        <strain evidence="2 4">MAFF212206</strain>
    </source>
</reference>
<reference evidence="3 5" key="2">
    <citation type="submission" date="2018-04" db="EMBL/GenBank/DDBJ databases">
        <title>Draft genome sequence of Pseudomonas syringae pv. actinidiae biovar 3 strains isolated from kiwifruit in Kagawa prefecture.</title>
        <authorList>
            <person name="Tabuchi M."/>
            <person name="Saito M."/>
            <person name="Fujiwara S."/>
            <person name="Sasa N."/>
            <person name="Akimitsu K."/>
            <person name="Gomi K."/>
            <person name="Konishi-Sugita S."/>
            <person name="Hamano K."/>
            <person name="Kataoka I."/>
        </authorList>
    </citation>
    <scope>NUCLEOTIDE SEQUENCE [LARGE SCALE GENOMIC DNA]</scope>
    <source>
        <strain evidence="3 5">MAFF212211</strain>
    </source>
</reference>
<proteinExistence type="predicted"/>
<dbReference type="EMBL" id="BGKA01000101">
    <property type="protein sequence ID" value="GBH17342.1"/>
    <property type="molecule type" value="Genomic_DNA"/>
</dbReference>
<accession>A0A2V0R738</accession>
<feature type="region of interest" description="Disordered" evidence="1">
    <location>
        <begin position="1"/>
        <end position="40"/>
    </location>
</feature>
<name>A0A2V0R738_PSESF</name>
<dbReference type="AlphaFoldDB" id="A0A2V0R738"/>
<comment type="caution">
    <text evidence="2">The sequence shown here is derived from an EMBL/GenBank/DDBJ whole genome shotgun (WGS) entry which is preliminary data.</text>
</comment>